<evidence type="ECO:0000256" key="6">
    <source>
        <dbReference type="ARBA" id="ARBA00039038"/>
    </source>
</evidence>
<evidence type="ECO:0000256" key="3">
    <source>
        <dbReference type="ARBA" id="ARBA00022723"/>
    </source>
</evidence>
<dbReference type="InParanoid" id="A0A316VEZ3"/>
<feature type="binding site" description="axial binding residue" evidence="7">
    <location>
        <position position="505"/>
    </location>
    <ligand>
        <name>heme</name>
        <dbReference type="ChEBI" id="CHEBI:30413"/>
    </ligand>
    <ligandPart>
        <name>Fe</name>
        <dbReference type="ChEBI" id="CHEBI:18248"/>
    </ligandPart>
</feature>
<dbReference type="InterPro" id="IPR017972">
    <property type="entry name" value="Cyt_P450_CS"/>
</dbReference>
<comment type="similarity">
    <text evidence="2 8">Belongs to the cytochrome P450 family.</text>
</comment>
<dbReference type="Gene3D" id="1.10.630.10">
    <property type="entry name" value="Cytochrome P450"/>
    <property type="match status" value="1"/>
</dbReference>
<dbReference type="PROSITE" id="PS00086">
    <property type="entry name" value="CYTOCHROME_P450"/>
    <property type="match status" value="1"/>
</dbReference>
<name>A0A316VEZ3_9BASI</name>
<keyword evidence="8" id="KW-0503">Monooxygenase</keyword>
<comment type="cofactor">
    <cofactor evidence="1 7">
        <name>heme</name>
        <dbReference type="ChEBI" id="CHEBI:30413"/>
    </cofactor>
</comment>
<dbReference type="SUPFAM" id="SSF48264">
    <property type="entry name" value="Cytochrome P450"/>
    <property type="match status" value="1"/>
</dbReference>
<dbReference type="GO" id="GO:0005506">
    <property type="term" value="F:iron ion binding"/>
    <property type="evidence" value="ECO:0007669"/>
    <property type="project" value="InterPro"/>
</dbReference>
<dbReference type="GO" id="GO:0000249">
    <property type="term" value="F:C-22 sterol desaturase (NADPH) activity"/>
    <property type="evidence" value="ECO:0007669"/>
    <property type="project" value="UniProtKB-EC"/>
</dbReference>
<dbReference type="GO" id="GO:0004497">
    <property type="term" value="F:monooxygenase activity"/>
    <property type="evidence" value="ECO:0007669"/>
    <property type="project" value="UniProtKB-KW"/>
</dbReference>
<evidence type="ECO:0000313" key="10">
    <source>
        <dbReference type="Proteomes" id="UP000245771"/>
    </source>
</evidence>
<accession>A0A316VEZ3</accession>
<evidence type="ECO:0000256" key="5">
    <source>
        <dbReference type="ARBA" id="ARBA00023004"/>
    </source>
</evidence>
<dbReference type="GO" id="GO:0020037">
    <property type="term" value="F:heme binding"/>
    <property type="evidence" value="ECO:0007669"/>
    <property type="project" value="InterPro"/>
</dbReference>
<dbReference type="PANTHER" id="PTHR24286">
    <property type="entry name" value="CYTOCHROME P450 26"/>
    <property type="match status" value="1"/>
</dbReference>
<dbReference type="PRINTS" id="PR00465">
    <property type="entry name" value="EP450IV"/>
</dbReference>
<keyword evidence="5 7" id="KW-0408">Iron</keyword>
<dbReference type="RefSeq" id="XP_025354357.1">
    <property type="nucleotide sequence ID" value="XM_025499190.1"/>
</dbReference>
<dbReference type="GeneID" id="37020971"/>
<dbReference type="STRING" id="1280837.A0A316VEZ3"/>
<dbReference type="FunCoup" id="A0A316VEZ3">
    <property type="interactions" value="314"/>
</dbReference>
<evidence type="ECO:0000256" key="4">
    <source>
        <dbReference type="ARBA" id="ARBA00023002"/>
    </source>
</evidence>
<organism evidence="9 10">
    <name type="scientific">Meira miltonrushii</name>
    <dbReference type="NCBI Taxonomy" id="1280837"/>
    <lineage>
        <taxon>Eukaryota</taxon>
        <taxon>Fungi</taxon>
        <taxon>Dikarya</taxon>
        <taxon>Basidiomycota</taxon>
        <taxon>Ustilaginomycotina</taxon>
        <taxon>Exobasidiomycetes</taxon>
        <taxon>Exobasidiales</taxon>
        <taxon>Brachybasidiaceae</taxon>
        <taxon>Meira</taxon>
    </lineage>
</organism>
<evidence type="ECO:0000256" key="8">
    <source>
        <dbReference type="RuleBase" id="RU000461"/>
    </source>
</evidence>
<reference evidence="9 10" key="1">
    <citation type="journal article" date="2018" name="Mol. Biol. Evol.">
        <title>Broad Genomic Sampling Reveals a Smut Pathogenic Ancestry of the Fungal Clade Ustilaginomycotina.</title>
        <authorList>
            <person name="Kijpornyongpan T."/>
            <person name="Mondo S.J."/>
            <person name="Barry K."/>
            <person name="Sandor L."/>
            <person name="Lee J."/>
            <person name="Lipzen A."/>
            <person name="Pangilinan J."/>
            <person name="LaButti K."/>
            <person name="Hainaut M."/>
            <person name="Henrissat B."/>
            <person name="Grigoriev I.V."/>
            <person name="Spatafora J.W."/>
            <person name="Aime M.C."/>
        </authorList>
    </citation>
    <scope>NUCLEOTIDE SEQUENCE [LARGE SCALE GENOMIC DNA]</scope>
    <source>
        <strain evidence="9 10">MCA 3882</strain>
    </source>
</reference>
<protein>
    <recommendedName>
        <fullName evidence="6">sterol 22-desaturase</fullName>
        <ecNumber evidence="6">1.14.19.41</ecNumber>
    </recommendedName>
</protein>
<keyword evidence="7 8" id="KW-0349">Heme</keyword>
<dbReference type="EC" id="1.14.19.41" evidence="6"/>
<dbReference type="Proteomes" id="UP000245771">
    <property type="component" value="Unassembled WGS sequence"/>
</dbReference>
<evidence type="ECO:0000256" key="1">
    <source>
        <dbReference type="ARBA" id="ARBA00001971"/>
    </source>
</evidence>
<dbReference type="PANTHER" id="PTHR24286:SF228">
    <property type="entry name" value="C-22 STEROL DESATURASE ERG5"/>
    <property type="match status" value="1"/>
</dbReference>
<evidence type="ECO:0000256" key="7">
    <source>
        <dbReference type="PIRSR" id="PIRSR602403-1"/>
    </source>
</evidence>
<evidence type="ECO:0000313" key="9">
    <source>
        <dbReference type="EMBL" id="PWN34055.1"/>
    </source>
</evidence>
<keyword evidence="10" id="KW-1185">Reference proteome</keyword>
<evidence type="ECO:0000256" key="2">
    <source>
        <dbReference type="ARBA" id="ARBA00010617"/>
    </source>
</evidence>
<dbReference type="FunFam" id="1.10.630.10:FF:000021">
    <property type="entry name" value="Cytochrome P450 61"/>
    <property type="match status" value="1"/>
</dbReference>
<dbReference type="InterPro" id="IPR002403">
    <property type="entry name" value="Cyt_P450_E_grp-IV"/>
</dbReference>
<proteinExistence type="inferred from homology"/>
<gene>
    <name evidence="9" type="ORF">FA14DRAFT_161608</name>
</gene>
<dbReference type="InterPro" id="IPR001128">
    <property type="entry name" value="Cyt_P450"/>
</dbReference>
<keyword evidence="3 7" id="KW-0479">Metal-binding</keyword>
<dbReference type="GO" id="GO:0016125">
    <property type="term" value="P:sterol metabolic process"/>
    <property type="evidence" value="ECO:0007669"/>
    <property type="project" value="TreeGrafter"/>
</dbReference>
<dbReference type="CDD" id="cd11082">
    <property type="entry name" value="CYP61_CYP710"/>
    <property type="match status" value="1"/>
</dbReference>
<dbReference type="AlphaFoldDB" id="A0A316VEZ3"/>
<dbReference type="OrthoDB" id="1372046at2759"/>
<sequence>MSSFAAFRPAAPSLSAGLTGKQAGGLFGWNTNKTFSNTALKGQNGFARRGTDAIRSLVMPPLKDASPLQILFTILSIVASLLILEQIMYRRKKAHLPGPKWTTPVVGKFLDSMKPDLAKYKLGWDSGPLSVASVFHIFIVVASSVDHTRKILNSSQYAEPCLVNAAKSIICPDNWVFLNGKPHLDYRKGLNNLFTARALEIYLGIQQEIYKRYFSEWLADKDPNPKPYQMLMRDLNMETSLRVFCGDYITDNDAKLVSEKYWAITMALELVNFPIPLPGTKVYRAIQARKMVMKLFMSAAAQSKVRMAEGEEVKCLTDAWIKAMLDARLERENPELGSDARRILVRDFSDREIALVVLSFLFASQDAMSSALVYLFQHVADRPEILRKVREEQYRLRAGDLDAPLTVDLIDQMEYTRSCVKESLRLKPPVIMVPYKTLKPFPIDAKYTVPKGAMVIPSFWNSLHDPQAYPQPDALKPERWMEGKDSPAQQNTRNWLVFGSGPHHCIGQQYAQMHLTAVLSAASVMMDWEHEVTPQSEQVEILCCIFPKDQARFKFTPRPTPSLGMSPEEAAAM</sequence>
<dbReference type="PRINTS" id="PR00385">
    <property type="entry name" value="P450"/>
</dbReference>
<dbReference type="EMBL" id="KZ819604">
    <property type="protein sequence ID" value="PWN34055.1"/>
    <property type="molecule type" value="Genomic_DNA"/>
</dbReference>
<dbReference type="Pfam" id="PF00067">
    <property type="entry name" value="p450"/>
    <property type="match status" value="1"/>
</dbReference>
<dbReference type="InterPro" id="IPR036396">
    <property type="entry name" value="Cyt_P450_sf"/>
</dbReference>
<keyword evidence="4 8" id="KW-0560">Oxidoreductase</keyword>